<reference evidence="3" key="1">
    <citation type="journal article" date="2003" name="Appl. Microbiol. Biotechnol.">
        <title>The Corynebacterium glutamicum genome: features and impacts on biotechnological processes.</title>
        <authorList>
            <person name="Ikeda M."/>
            <person name="Nakagawa S."/>
        </authorList>
    </citation>
    <scope>NUCLEOTIDE SEQUENCE [LARGE SCALE GENOMIC DNA]</scope>
    <source>
        <strain evidence="3">ATCC 13032 / DSM 20300 / BCRC 11384 / JCM 1318 / LMG 3730 / NCIMB 10025</strain>
    </source>
</reference>
<organism evidence="2 3">
    <name type="scientific">Corynebacterium glutamicum (strain ATCC 13032 / DSM 20300 / JCM 1318 / BCRC 11384 / CCUG 27702 / LMG 3730 / NBRC 12168 / NCIMB 10025 / NRRL B-2784 / 534)</name>
    <dbReference type="NCBI Taxonomy" id="196627"/>
    <lineage>
        <taxon>Bacteria</taxon>
        <taxon>Bacillati</taxon>
        <taxon>Actinomycetota</taxon>
        <taxon>Actinomycetes</taxon>
        <taxon>Mycobacteriales</taxon>
        <taxon>Corynebacteriaceae</taxon>
        <taxon>Corynebacterium</taxon>
    </lineage>
</organism>
<keyword evidence="3" id="KW-1185">Reference proteome</keyword>
<dbReference type="BioCyc" id="CORYNE:G18NG-9811-MONOMER"/>
<dbReference type="AlphaFoldDB" id="Q8NTQ0"/>
<evidence type="ECO:0000313" key="2">
    <source>
        <dbReference type="EMBL" id="BAB97649.1"/>
    </source>
</evidence>
<feature type="compositionally biased region" description="Polar residues" evidence="1">
    <location>
        <begin position="26"/>
        <end position="36"/>
    </location>
</feature>
<evidence type="ECO:0000256" key="1">
    <source>
        <dbReference type="SAM" id="MobiDB-lite"/>
    </source>
</evidence>
<sequence length="114" mass="12170">MRAYPPMVDRPSFDFEAIERKLARQQIRNSQGHCSGTNGGRAESNGKETSGALNCSFNLRSLSSRQEAQQIGGFLWKLDPRAEVGGTSSRASFLCASDSSATSQGGGSDCNCCD</sequence>
<dbReference type="Proteomes" id="UP000000582">
    <property type="component" value="Chromosome"/>
</dbReference>
<protein>
    <submittedName>
        <fullName evidence="2">Uncharacterized protein</fullName>
    </submittedName>
</protein>
<dbReference type="EMBL" id="BA000036">
    <property type="protein sequence ID" value="BAB97649.1"/>
    <property type="molecule type" value="Genomic_DNA"/>
</dbReference>
<evidence type="ECO:0000313" key="3">
    <source>
        <dbReference type="Proteomes" id="UP000000582"/>
    </source>
</evidence>
<feature type="region of interest" description="Disordered" evidence="1">
    <location>
        <begin position="26"/>
        <end position="49"/>
    </location>
</feature>
<gene>
    <name evidence="2" type="ordered locus">Cgl0256</name>
</gene>
<dbReference type="HOGENOM" id="CLU_2116894_0_0_11"/>
<accession>Q8NTQ0</accession>
<dbReference type="KEGG" id="cgl:Cgl0256"/>
<name>Q8NTQ0_CORGL</name>
<proteinExistence type="predicted"/>